<evidence type="ECO:0000313" key="2">
    <source>
        <dbReference type="Proteomes" id="UP000014900"/>
    </source>
</evidence>
<reference evidence="1 2" key="1">
    <citation type="journal article" date="2013" name="Genome Announc.">
        <title>Genome Sequence of Serratia plymuthica Strain S13, an Endophyte with Germination- and Plant-Growth-Promoting Activity from the Flower of Styrian Oil Pumpkin.</title>
        <authorList>
            <person name="Muller H."/>
            <person name="Furnkranz M."/>
            <person name="Grube M."/>
            <person name="Berg G."/>
        </authorList>
    </citation>
    <scope>NUCLEOTIDE SEQUENCE [LARGE SCALE GENOMIC DNA]</scope>
    <source>
        <strain evidence="1">S13</strain>
    </source>
</reference>
<dbReference type="PATRIC" id="fig|1348660.3.peg.4495"/>
<proteinExistence type="predicted"/>
<accession>S4YXU6</accession>
<name>S4YXU6_SERPL</name>
<sequence length="109" mass="11896">MFGLKVRLVMDVAEPQRAGVKAVFIRGSGTGKLPAQVCISLLPHLVWSGYSGGKMVLSGHKAKIPAGWPGSLLLQDIIKPLIPVKSNVLLFCLFKYLNDFIKVFTKAFL</sequence>
<dbReference type="KEGG" id="sry:M621_22945"/>
<dbReference type="AlphaFoldDB" id="S4YXU6"/>
<dbReference type="EMBL" id="CP006566">
    <property type="protein sequence ID" value="AGP47393.1"/>
    <property type="molecule type" value="Genomic_DNA"/>
</dbReference>
<dbReference type="HOGENOM" id="CLU_2182138_0_0_6"/>
<organism evidence="1 2">
    <name type="scientific">Serratia plymuthica S13</name>
    <dbReference type="NCBI Taxonomy" id="1348660"/>
    <lineage>
        <taxon>Bacteria</taxon>
        <taxon>Pseudomonadati</taxon>
        <taxon>Pseudomonadota</taxon>
        <taxon>Gammaproteobacteria</taxon>
        <taxon>Enterobacterales</taxon>
        <taxon>Yersiniaceae</taxon>
        <taxon>Serratia</taxon>
    </lineage>
</organism>
<dbReference type="Proteomes" id="UP000014900">
    <property type="component" value="Chromosome"/>
</dbReference>
<gene>
    <name evidence="1" type="ORF">M621_22945</name>
</gene>
<protein>
    <submittedName>
        <fullName evidence="1">Uncharacterized protein</fullName>
    </submittedName>
</protein>
<evidence type="ECO:0000313" key="1">
    <source>
        <dbReference type="EMBL" id="AGP47393.1"/>
    </source>
</evidence>